<sequence length="1164" mass="130560">MNLGGCSVYVNPSPAVILSPGRLFCRTFKGIILPGNSERIQFSFRATSQGVYHGTWRLTLTPPGERQNPILVPMWAVVEGIDDSAPSVHDLEQRLRRRVIGQYIKEILIVLVDNLPYGDTSGLCVERANIRTYKFEHINSLYRVDGAEAIVKDFLKIREDLRAFKEALTLKEAENAGHPHSASPHHAPKIAHPGTEESLSLAVLFEEIFMLDSIHLEEKRRFALRLQILSSTAQEFRARYSTGPASLMESIFTSLVPACCSAIADARDRAGQPTMMPQWLPPGHKLRDESVVLATHSPERLGSQQMVPSSKPTDNITTYRLTSQQPHLSYKEGLHASRCGRSQTISIPDWQEVAAEVLAKTFRQHLEDWELDAVLSHANHVLLHNFTEMLDNTGPVLDHATPNTVEPKLEKMEASTMKLLVDLCLKADLDHATPAIEDISFEVLTLICEENEATFRCLTSEEDIWDFIDEKLPEEWDSVRGPQVAETAPETVVYFINHWSRFVYLALSFIYEKQIDKVEKEAVDAERDGSITALSGDWKPRKEYHGEKHISLLFHVLGVDTIVLDYFPSSDMDLPSSITTWQSLVPAKRILGPYIRRFLQNLCVFFGLELEGMRQAIVENYTETKDKLKRCYSFNSLADYTVDSIRRRIFAHKRSAPDSLANRKKRMVTIMTFYCDDFWDTDSVVAVNRITELMDLLEKVVTFSASTTIFLCGDICTVLLAFLFDGKVEVHSKAHDRDESLRSDDFDEGNNRYESSGACFAKADFVLPHVDRAAMVEGRLHAGEGTEAMPSEVLVSCSDTGEASPGKATTAKKSEERFASRTSPSVTPHNMEGRQSSSIRRPQVEKSSRGRRGLVLMRKFPGCRALPLWTTAERRQISLCFPRDILLRIENVRRAKEAPSQQPRKISGARYRQSQGDGATSEKSPTSKPFTRKPLRRPLQASDESRPSTEHSCTGASVELPQPDTFLDGDENVVCCQLPPSTQMLSWFLRKWATPHQYPLEKDLRDEDNISEEVAIYWSAGPTLLRDLKEAILTSDILCYLGDALERYSERNSKSTYDVALPTACPTSCTAEFLSVLSVLLPSDSLAMRSTITFVSLTHFTSFSQSPSGSVSAGSQNTPLPAASASLEGLYVCRPVVGPVADAFHVLVRLARRYWMTWSGSFIT</sequence>
<evidence type="ECO:0000313" key="2">
    <source>
        <dbReference type="EMBL" id="CEL74786.1"/>
    </source>
</evidence>
<name>A0A0F7UXN4_TOXGV</name>
<feature type="region of interest" description="Disordered" evidence="1">
    <location>
        <begin position="797"/>
        <end position="852"/>
    </location>
</feature>
<feature type="compositionally biased region" description="Polar residues" evidence="1">
    <location>
        <begin position="912"/>
        <end position="929"/>
    </location>
</feature>
<dbReference type="EMBL" id="LN714498">
    <property type="protein sequence ID" value="CEL74786.1"/>
    <property type="molecule type" value="Genomic_DNA"/>
</dbReference>
<organism evidence="2">
    <name type="scientific">Toxoplasma gondii (strain ATCC 50861 / VEG)</name>
    <dbReference type="NCBI Taxonomy" id="432359"/>
    <lineage>
        <taxon>Eukaryota</taxon>
        <taxon>Sar</taxon>
        <taxon>Alveolata</taxon>
        <taxon>Apicomplexa</taxon>
        <taxon>Conoidasida</taxon>
        <taxon>Coccidia</taxon>
        <taxon>Eucoccidiorida</taxon>
        <taxon>Eimeriorina</taxon>
        <taxon>Sarcocystidae</taxon>
        <taxon>Toxoplasma</taxon>
    </lineage>
</organism>
<accession>A0A0F7UXN4</accession>
<evidence type="ECO:0000256" key="1">
    <source>
        <dbReference type="SAM" id="MobiDB-lite"/>
    </source>
</evidence>
<dbReference type="AlphaFoldDB" id="A0A0F7UXN4"/>
<dbReference type="Pfam" id="PF14646">
    <property type="entry name" value="MYCBPAP"/>
    <property type="match status" value="1"/>
</dbReference>
<reference evidence="2" key="1">
    <citation type="journal article" date="2015" name="PLoS ONE">
        <title>Comprehensive Evaluation of Toxoplasma gondii VEG and Neospora caninum LIV Genomes with Tachyzoite Stage Transcriptome and Proteome Defines Novel Transcript Features.</title>
        <authorList>
            <person name="Ramaprasad A."/>
            <person name="Mourier T."/>
            <person name="Naeem R."/>
            <person name="Malas T.B."/>
            <person name="Moussa E."/>
            <person name="Panigrahi A."/>
            <person name="Vermont S.J."/>
            <person name="Otto T.D."/>
            <person name="Wastling J."/>
            <person name="Pain A."/>
        </authorList>
    </citation>
    <scope>NUCLEOTIDE SEQUENCE</scope>
    <source>
        <strain evidence="2">VEG</strain>
    </source>
</reference>
<proteinExistence type="predicted"/>
<feature type="compositionally biased region" description="Polar residues" evidence="1">
    <location>
        <begin position="820"/>
        <end position="840"/>
    </location>
</feature>
<protein>
    <submittedName>
        <fullName evidence="2">Uncharacterized protein</fullName>
    </submittedName>
</protein>
<gene>
    <name evidence="2" type="ORF">BN1205_024980</name>
</gene>
<dbReference type="InterPro" id="IPR032707">
    <property type="entry name" value="MYCBPAP"/>
</dbReference>
<feature type="region of interest" description="Disordered" evidence="1">
    <location>
        <begin position="895"/>
        <end position="962"/>
    </location>
</feature>